<dbReference type="Pfam" id="PF13561">
    <property type="entry name" value="adh_short_C2"/>
    <property type="match status" value="1"/>
</dbReference>
<accession>A0A0K9FE69</accession>
<sequence length="250" mass="26252">MGRLNGKVAIITGAAMGMGASEAKLFAQEGAKVIATDVQIEALNQLVKEIKESGGDAIGIQHDVTSEDAWKSVIAEAVKAYGKVDVLVNNAGVSSPKTIANMEMDEWNKIMDINLNGCIIGMKYVIPEMQKAGGGSIINISSIGGIVGMAGTSPYTAAKGALRVLSKSAAVEYGKDKIRVNSVHPGIVVTPMTAPTMEEGGALPFYKTYTQLPYFGEPEDVAYGVVFLASDESRFMTGAELVIDGGWTAI</sequence>
<reference evidence="4" key="1">
    <citation type="submission" date="2015-07" db="EMBL/GenBank/DDBJ databases">
        <authorList>
            <consortium name="Consortium for Microbial Forensics and Genomics (microFORGE)"/>
            <person name="Knight B.M."/>
            <person name="Roberts D.P."/>
            <person name="Lin D."/>
            <person name="Hari K."/>
            <person name="Fletcher J."/>
            <person name="Melcher U."/>
            <person name="Blagden T."/>
            <person name="Winegar R.A."/>
        </authorList>
    </citation>
    <scope>NUCLEOTIDE SEQUENCE [LARGE SCALE GENOMIC DNA]</scope>
    <source>
        <strain evidence="4">DSM 23493</strain>
    </source>
</reference>
<comment type="similarity">
    <text evidence="1">Belongs to the short-chain dehydrogenases/reductases (SDR) family.</text>
</comment>
<dbReference type="GO" id="GO:0008206">
    <property type="term" value="P:bile acid metabolic process"/>
    <property type="evidence" value="ECO:0007669"/>
    <property type="project" value="UniProtKB-ARBA"/>
</dbReference>
<dbReference type="PRINTS" id="PR00081">
    <property type="entry name" value="GDHRDH"/>
</dbReference>
<dbReference type="InterPro" id="IPR036291">
    <property type="entry name" value="NAD(P)-bd_dom_sf"/>
</dbReference>
<dbReference type="InterPro" id="IPR020904">
    <property type="entry name" value="Sc_DH/Rdtase_CS"/>
</dbReference>
<dbReference type="GeneID" id="96598667"/>
<dbReference type="InterPro" id="IPR002347">
    <property type="entry name" value="SDR_fam"/>
</dbReference>
<dbReference type="EMBL" id="LFXJ01000005">
    <property type="protein sequence ID" value="KMY32532.1"/>
    <property type="molecule type" value="Genomic_DNA"/>
</dbReference>
<protein>
    <submittedName>
        <fullName evidence="3">Short-chain dehydrogenase</fullName>
    </submittedName>
</protein>
<dbReference type="PANTHER" id="PTHR24321:SF8">
    <property type="entry name" value="ESTRADIOL 17-BETA-DEHYDROGENASE 8-RELATED"/>
    <property type="match status" value="1"/>
</dbReference>
<dbReference type="PRINTS" id="PR00080">
    <property type="entry name" value="SDRFAMILY"/>
</dbReference>
<dbReference type="PROSITE" id="PS00061">
    <property type="entry name" value="ADH_SHORT"/>
    <property type="match status" value="1"/>
</dbReference>
<dbReference type="GO" id="GO:0016491">
    <property type="term" value="F:oxidoreductase activity"/>
    <property type="evidence" value="ECO:0007669"/>
    <property type="project" value="UniProtKB-KW"/>
</dbReference>
<dbReference type="PATRIC" id="fig|582475.4.peg.1680"/>
<dbReference type="AlphaFoldDB" id="A0A0K9FE69"/>
<gene>
    <name evidence="3" type="ORF">ACZ11_10450</name>
</gene>
<comment type="caution">
    <text evidence="3">The sequence shown here is derived from an EMBL/GenBank/DDBJ whole genome shotgun (WGS) entry which is preliminary data.</text>
</comment>
<evidence type="ECO:0000256" key="1">
    <source>
        <dbReference type="ARBA" id="ARBA00006484"/>
    </source>
</evidence>
<proteinExistence type="inferred from homology"/>
<dbReference type="RefSeq" id="WP_049665866.1">
    <property type="nucleotide sequence ID" value="NZ_LFXJ01000005.1"/>
</dbReference>
<dbReference type="NCBIfam" id="NF005559">
    <property type="entry name" value="PRK07231.1"/>
    <property type="match status" value="1"/>
</dbReference>
<evidence type="ECO:0000313" key="3">
    <source>
        <dbReference type="EMBL" id="KMY32532.1"/>
    </source>
</evidence>
<dbReference type="PANTHER" id="PTHR24321">
    <property type="entry name" value="DEHYDROGENASES, SHORT CHAIN"/>
    <property type="match status" value="1"/>
</dbReference>
<evidence type="ECO:0000313" key="4">
    <source>
        <dbReference type="Proteomes" id="UP000037326"/>
    </source>
</evidence>
<organism evidence="3 4">
    <name type="scientific">Lysinibacillus xylanilyticus</name>
    <dbReference type="NCBI Taxonomy" id="582475"/>
    <lineage>
        <taxon>Bacteria</taxon>
        <taxon>Bacillati</taxon>
        <taxon>Bacillota</taxon>
        <taxon>Bacilli</taxon>
        <taxon>Bacillales</taxon>
        <taxon>Bacillaceae</taxon>
        <taxon>Lysinibacillus</taxon>
    </lineage>
</organism>
<dbReference type="OrthoDB" id="286404at2"/>
<evidence type="ECO:0000256" key="2">
    <source>
        <dbReference type="ARBA" id="ARBA00023002"/>
    </source>
</evidence>
<dbReference type="SUPFAM" id="SSF51735">
    <property type="entry name" value="NAD(P)-binding Rossmann-fold domains"/>
    <property type="match status" value="1"/>
</dbReference>
<dbReference type="Gene3D" id="3.40.50.720">
    <property type="entry name" value="NAD(P)-binding Rossmann-like Domain"/>
    <property type="match status" value="1"/>
</dbReference>
<name>A0A0K9FE69_9BACI</name>
<keyword evidence="2" id="KW-0560">Oxidoreductase</keyword>
<dbReference type="Proteomes" id="UP000037326">
    <property type="component" value="Unassembled WGS sequence"/>
</dbReference>
<dbReference type="FunFam" id="3.40.50.720:FF:000084">
    <property type="entry name" value="Short-chain dehydrogenase reductase"/>
    <property type="match status" value="1"/>
</dbReference>